<organism evidence="7 8">
    <name type="scientific">Gallaecimonas pentaromativorans</name>
    <dbReference type="NCBI Taxonomy" id="584787"/>
    <lineage>
        <taxon>Bacteria</taxon>
        <taxon>Pseudomonadati</taxon>
        <taxon>Pseudomonadota</taxon>
        <taxon>Gammaproteobacteria</taxon>
        <taxon>Enterobacterales</taxon>
        <taxon>Gallaecimonadaceae</taxon>
        <taxon>Gallaecimonas</taxon>
    </lineage>
</organism>
<dbReference type="InterPro" id="IPR050226">
    <property type="entry name" value="NagZ_Beta-hexosaminidase"/>
</dbReference>
<evidence type="ECO:0000256" key="5">
    <source>
        <dbReference type="ARBA" id="ARBA00023295"/>
    </source>
</evidence>
<dbReference type="InterPro" id="IPR036962">
    <property type="entry name" value="Glyco_hydro_3_N_sf"/>
</dbReference>
<protein>
    <recommendedName>
        <fullName evidence="3">beta-N-acetylhexosaminidase</fullName>
        <ecNumber evidence="3">3.2.1.52</ecNumber>
    </recommendedName>
</protein>
<dbReference type="Proteomes" id="UP000268033">
    <property type="component" value="Unassembled WGS sequence"/>
</dbReference>
<dbReference type="RefSeq" id="WP_123421747.1">
    <property type="nucleotide sequence ID" value="NZ_RJUL01000006.1"/>
</dbReference>
<reference evidence="7 8" key="1">
    <citation type="submission" date="2018-11" db="EMBL/GenBank/DDBJ databases">
        <title>Genomic Encyclopedia of Type Strains, Phase IV (KMG-IV): sequencing the most valuable type-strain genomes for metagenomic binning, comparative biology and taxonomic classification.</title>
        <authorList>
            <person name="Goeker M."/>
        </authorList>
    </citation>
    <scope>NUCLEOTIDE SEQUENCE [LARGE SCALE GENOMIC DNA]</scope>
    <source>
        <strain evidence="7 8">DSM 21945</strain>
    </source>
</reference>
<evidence type="ECO:0000313" key="8">
    <source>
        <dbReference type="Proteomes" id="UP000268033"/>
    </source>
</evidence>
<accession>A0A3N1P8G2</accession>
<gene>
    <name evidence="7" type="ORF">EDC28_10682</name>
</gene>
<evidence type="ECO:0000259" key="6">
    <source>
        <dbReference type="Pfam" id="PF00933"/>
    </source>
</evidence>
<keyword evidence="5" id="KW-0326">Glycosidase</keyword>
<dbReference type="InterPro" id="IPR017853">
    <property type="entry name" value="GH"/>
</dbReference>
<keyword evidence="4" id="KW-0378">Hydrolase</keyword>
<sequence length="332" mass="35257">MAQLLIDLRGKSLAEDEAQWLAHQACAGLILFTRNYQNPAQLKQLILDCRTAAGKPILVTVDHEGGRVQRFREGFTRLPAAGELRALAGDNLAVAEYLAWSAGLVMAAELIEVGVDMSYAPVLDLGVNQSVIGDRAFGADIFWVTRLSAAYAKGMRDGGMASCAKHYPGHGQVIEDTHLHQAIDSRSLKDIAATDERPFRALIEAGSLDAIMPAHVSYPALDNKPASSSPLWLQGRLRGELGFRGLVFSDDLSMKGAHGLGSPAERAVAASLAGCDLLLCCNEPANYPPILAAIAGEATVDFDALRAGPLAVSPETLARAQSLLVSIKQPPA</sequence>
<evidence type="ECO:0000256" key="3">
    <source>
        <dbReference type="ARBA" id="ARBA00012663"/>
    </source>
</evidence>
<dbReference type="EMBL" id="RJUL01000006">
    <property type="protein sequence ID" value="ROQ24835.1"/>
    <property type="molecule type" value="Genomic_DNA"/>
</dbReference>
<name>A0A3N1P8G2_9GAMM</name>
<proteinExistence type="inferred from homology"/>
<evidence type="ECO:0000256" key="2">
    <source>
        <dbReference type="ARBA" id="ARBA00005336"/>
    </source>
</evidence>
<dbReference type="AlphaFoldDB" id="A0A3N1P8G2"/>
<dbReference type="InterPro" id="IPR001764">
    <property type="entry name" value="Glyco_hydro_3_N"/>
</dbReference>
<dbReference type="Gene3D" id="3.20.20.300">
    <property type="entry name" value="Glycoside hydrolase, family 3, N-terminal domain"/>
    <property type="match status" value="1"/>
</dbReference>
<comment type="caution">
    <text evidence="7">The sequence shown here is derived from an EMBL/GenBank/DDBJ whole genome shotgun (WGS) entry which is preliminary data.</text>
</comment>
<dbReference type="GO" id="GO:0005975">
    <property type="term" value="P:carbohydrate metabolic process"/>
    <property type="evidence" value="ECO:0007669"/>
    <property type="project" value="InterPro"/>
</dbReference>
<comment type="catalytic activity">
    <reaction evidence="1">
        <text>Hydrolysis of terminal non-reducing N-acetyl-D-hexosamine residues in N-acetyl-beta-D-hexosaminides.</text>
        <dbReference type="EC" id="3.2.1.52"/>
    </reaction>
</comment>
<dbReference type="STRING" id="584787.GCA_001247655_01051"/>
<dbReference type="NCBIfam" id="NF003740">
    <property type="entry name" value="PRK05337.1"/>
    <property type="match status" value="1"/>
</dbReference>
<dbReference type="SUPFAM" id="SSF51445">
    <property type="entry name" value="(Trans)glycosidases"/>
    <property type="match status" value="1"/>
</dbReference>
<feature type="domain" description="Glycoside hydrolase family 3 N-terminal" evidence="6">
    <location>
        <begin position="12"/>
        <end position="285"/>
    </location>
</feature>
<dbReference type="PANTHER" id="PTHR30480">
    <property type="entry name" value="BETA-HEXOSAMINIDASE-RELATED"/>
    <property type="match status" value="1"/>
</dbReference>
<dbReference type="EC" id="3.2.1.52" evidence="3"/>
<evidence type="ECO:0000256" key="1">
    <source>
        <dbReference type="ARBA" id="ARBA00001231"/>
    </source>
</evidence>
<dbReference type="GO" id="GO:0004563">
    <property type="term" value="F:beta-N-acetylhexosaminidase activity"/>
    <property type="evidence" value="ECO:0007669"/>
    <property type="project" value="UniProtKB-EC"/>
</dbReference>
<evidence type="ECO:0000256" key="4">
    <source>
        <dbReference type="ARBA" id="ARBA00022801"/>
    </source>
</evidence>
<dbReference type="Pfam" id="PF00933">
    <property type="entry name" value="Glyco_hydro_3"/>
    <property type="match status" value="1"/>
</dbReference>
<dbReference type="PANTHER" id="PTHR30480:SF13">
    <property type="entry name" value="BETA-HEXOSAMINIDASE"/>
    <property type="match status" value="1"/>
</dbReference>
<evidence type="ECO:0000313" key="7">
    <source>
        <dbReference type="EMBL" id="ROQ24835.1"/>
    </source>
</evidence>
<keyword evidence="8" id="KW-1185">Reference proteome</keyword>
<dbReference type="GO" id="GO:0009254">
    <property type="term" value="P:peptidoglycan turnover"/>
    <property type="evidence" value="ECO:0007669"/>
    <property type="project" value="TreeGrafter"/>
</dbReference>
<comment type="similarity">
    <text evidence="2">Belongs to the glycosyl hydrolase 3 family.</text>
</comment>